<keyword evidence="15" id="KW-0675">Receptor</keyword>
<dbReference type="PANTHER" id="PTHR30069">
    <property type="entry name" value="TONB-DEPENDENT OUTER MEMBRANE RECEPTOR"/>
    <property type="match status" value="1"/>
</dbReference>
<proteinExistence type="inferred from homology"/>
<keyword evidence="8 9" id="KW-0998">Cell outer membrane</keyword>
<dbReference type="EMBL" id="JBHSEU010000010">
    <property type="protein sequence ID" value="MFC4538631.1"/>
    <property type="molecule type" value="Genomic_DNA"/>
</dbReference>
<dbReference type="PROSITE" id="PS00430">
    <property type="entry name" value="TONB_DEPENDENT_REC_1"/>
    <property type="match status" value="1"/>
</dbReference>
<sequence>MKKTLTFGLIAAAGGSVLPAQAQDTQDTMVVIGARTPTEISQIPGAAWVVDEAQLQQQLNAGQSLKSALGRLIPGFDFGSSTNRTNYAQNFRGRDALVMINGVSLNSSRSLSRQFDSIDPFNITRVEVLSGASSLYGGGATGGIINIVTKKGEEGLNFESELGVTSGFNDSDDLTKRAAQSISGGNERVKGRLAIAVQENGSFYDADGEIIKPDIAQSGLQENRSVDLMGNLAVKISESERLDVTAQYYDSAYAGDKGLYYPNYDSGATYSEKIQGSEVRDGYDSDVDPETERLYLNANYHHRALLGQEFYFQAYHREESSVFNPFPGASTFTVSEQNTDLTGAKAAFTAQLSKPLSVTYGLDLSREEFDSKRYTLAPSDGGLELDQTDVLDPYYPSFQADTLAAFAQADYQLTRNLQLSGGARFEQTDVEVDPQSGNDGGSNSYDVSLFNLKALYDFHNGHQTWLSYTQGFEIPDIAKAYRGVSFDISDNPVDGIKTQQLETGWRFNGGNWQTQVAAYYSWSDKAIDYLYSNDGNLEIGVTTIDKDVRTYGVEGKVERFFGQNWTLGSTFNAVKSEEKIGGEWQDASITDASMPKATLYGEWSDIDTRARLQVNRTFDLDDASGNELDGFTTVDATASQDTAFGTVSLGIENLLDEDYVTIWGQRAAVFYEAYGAQSLWDLKGRGRTYTLSWSHSY</sequence>
<reference evidence="16" key="1">
    <citation type="journal article" date="2019" name="Int. J. Syst. Evol. Microbiol.">
        <title>The Global Catalogue of Microorganisms (GCM) 10K type strain sequencing project: providing services to taxonomists for standard genome sequencing and annotation.</title>
        <authorList>
            <consortium name="The Broad Institute Genomics Platform"/>
            <consortium name="The Broad Institute Genome Sequencing Center for Infectious Disease"/>
            <person name="Wu L."/>
            <person name="Ma J."/>
        </authorList>
    </citation>
    <scope>NUCLEOTIDE SEQUENCE [LARGE SCALE GENOMIC DNA]</scope>
    <source>
        <strain evidence="16">CGMCC 1.12121</strain>
    </source>
</reference>
<keyword evidence="2 9" id="KW-0813">Transport</keyword>
<dbReference type="PANTHER" id="PTHR30069:SF42">
    <property type="entry name" value="FERRIC AEROBACTIN RECEPTOR"/>
    <property type="match status" value="1"/>
</dbReference>
<dbReference type="InterPro" id="IPR012910">
    <property type="entry name" value="Plug_dom"/>
</dbReference>
<dbReference type="InterPro" id="IPR037066">
    <property type="entry name" value="Plug_dom_sf"/>
</dbReference>
<accession>A0ABV9CZE5</accession>
<evidence type="ECO:0000256" key="6">
    <source>
        <dbReference type="ARBA" id="ARBA00023077"/>
    </source>
</evidence>
<evidence type="ECO:0000313" key="15">
    <source>
        <dbReference type="EMBL" id="MFC4538631.1"/>
    </source>
</evidence>
<organism evidence="15 16">
    <name type="scientific">Chromohalobacter sarecensis</name>
    <dbReference type="NCBI Taxonomy" id="245294"/>
    <lineage>
        <taxon>Bacteria</taxon>
        <taxon>Pseudomonadati</taxon>
        <taxon>Pseudomonadota</taxon>
        <taxon>Gammaproteobacteria</taxon>
        <taxon>Oceanospirillales</taxon>
        <taxon>Halomonadaceae</taxon>
        <taxon>Chromohalobacter</taxon>
    </lineage>
</organism>
<keyword evidence="16" id="KW-1185">Reference proteome</keyword>
<feature type="short sequence motif" description="TonB box" evidence="10">
    <location>
        <begin position="28"/>
        <end position="34"/>
    </location>
</feature>
<dbReference type="InterPro" id="IPR010916">
    <property type="entry name" value="TonB_box_CS"/>
</dbReference>
<name>A0ABV9CZE5_9GAMM</name>
<dbReference type="RefSeq" id="WP_246968452.1">
    <property type="nucleotide sequence ID" value="NZ_JAKGAN010000001.1"/>
</dbReference>
<evidence type="ECO:0000259" key="13">
    <source>
        <dbReference type="Pfam" id="PF00593"/>
    </source>
</evidence>
<dbReference type="Gene3D" id="2.170.130.10">
    <property type="entry name" value="TonB-dependent receptor, plug domain"/>
    <property type="match status" value="1"/>
</dbReference>
<dbReference type="InterPro" id="IPR000531">
    <property type="entry name" value="Beta-barrel_TonB"/>
</dbReference>
<comment type="similarity">
    <text evidence="9 11">Belongs to the TonB-dependent receptor family.</text>
</comment>
<feature type="domain" description="TonB-dependent receptor plug" evidence="14">
    <location>
        <begin position="41"/>
        <end position="144"/>
    </location>
</feature>
<evidence type="ECO:0000256" key="4">
    <source>
        <dbReference type="ARBA" id="ARBA00022692"/>
    </source>
</evidence>
<comment type="caution">
    <text evidence="15">The sequence shown here is derived from an EMBL/GenBank/DDBJ whole genome shotgun (WGS) entry which is preliminary data.</text>
</comment>
<keyword evidence="4 9" id="KW-0812">Transmembrane</keyword>
<keyword evidence="7 9" id="KW-0472">Membrane</keyword>
<evidence type="ECO:0000256" key="7">
    <source>
        <dbReference type="ARBA" id="ARBA00023136"/>
    </source>
</evidence>
<evidence type="ECO:0000313" key="16">
    <source>
        <dbReference type="Proteomes" id="UP001596030"/>
    </source>
</evidence>
<evidence type="ECO:0000256" key="3">
    <source>
        <dbReference type="ARBA" id="ARBA00022452"/>
    </source>
</evidence>
<evidence type="ECO:0000256" key="9">
    <source>
        <dbReference type="PROSITE-ProRule" id="PRU01360"/>
    </source>
</evidence>
<dbReference type="PROSITE" id="PS52016">
    <property type="entry name" value="TONB_DEPENDENT_REC_3"/>
    <property type="match status" value="1"/>
</dbReference>
<dbReference type="Gene3D" id="2.40.170.20">
    <property type="entry name" value="TonB-dependent receptor, beta-barrel domain"/>
    <property type="match status" value="1"/>
</dbReference>
<evidence type="ECO:0000256" key="1">
    <source>
        <dbReference type="ARBA" id="ARBA00004571"/>
    </source>
</evidence>
<dbReference type="CDD" id="cd01347">
    <property type="entry name" value="ligand_gated_channel"/>
    <property type="match status" value="1"/>
</dbReference>
<evidence type="ECO:0000256" key="11">
    <source>
        <dbReference type="RuleBase" id="RU003357"/>
    </source>
</evidence>
<feature type="domain" description="TonB-dependent receptor-like beta-barrel" evidence="13">
    <location>
        <begin position="236"/>
        <end position="654"/>
    </location>
</feature>
<dbReference type="InterPro" id="IPR039426">
    <property type="entry name" value="TonB-dep_rcpt-like"/>
</dbReference>
<feature type="chain" id="PRO_5045849355" evidence="12">
    <location>
        <begin position="23"/>
        <end position="697"/>
    </location>
</feature>
<dbReference type="InterPro" id="IPR036942">
    <property type="entry name" value="Beta-barrel_TonB_sf"/>
</dbReference>
<feature type="signal peptide" evidence="12">
    <location>
        <begin position="1"/>
        <end position="22"/>
    </location>
</feature>
<dbReference type="Pfam" id="PF07715">
    <property type="entry name" value="Plug"/>
    <property type="match status" value="1"/>
</dbReference>
<keyword evidence="6 10" id="KW-0798">TonB box</keyword>
<dbReference type="Proteomes" id="UP001596030">
    <property type="component" value="Unassembled WGS sequence"/>
</dbReference>
<keyword evidence="3 9" id="KW-1134">Transmembrane beta strand</keyword>
<gene>
    <name evidence="15" type="ORF">ACFO0U_07590</name>
</gene>
<evidence type="ECO:0000256" key="10">
    <source>
        <dbReference type="PROSITE-ProRule" id="PRU10143"/>
    </source>
</evidence>
<evidence type="ECO:0000256" key="12">
    <source>
        <dbReference type="SAM" id="SignalP"/>
    </source>
</evidence>
<evidence type="ECO:0000256" key="8">
    <source>
        <dbReference type="ARBA" id="ARBA00023237"/>
    </source>
</evidence>
<evidence type="ECO:0000256" key="5">
    <source>
        <dbReference type="ARBA" id="ARBA00022729"/>
    </source>
</evidence>
<dbReference type="SUPFAM" id="SSF56935">
    <property type="entry name" value="Porins"/>
    <property type="match status" value="1"/>
</dbReference>
<keyword evidence="5 12" id="KW-0732">Signal</keyword>
<evidence type="ECO:0000256" key="2">
    <source>
        <dbReference type="ARBA" id="ARBA00022448"/>
    </source>
</evidence>
<comment type="subcellular location">
    <subcellularLocation>
        <location evidence="1 9">Cell outer membrane</location>
        <topology evidence="1 9">Multi-pass membrane protein</topology>
    </subcellularLocation>
</comment>
<protein>
    <submittedName>
        <fullName evidence="15">TonB-dependent receptor</fullName>
    </submittedName>
</protein>
<dbReference type="Pfam" id="PF00593">
    <property type="entry name" value="TonB_dep_Rec_b-barrel"/>
    <property type="match status" value="1"/>
</dbReference>
<evidence type="ECO:0000259" key="14">
    <source>
        <dbReference type="Pfam" id="PF07715"/>
    </source>
</evidence>